<evidence type="ECO:0000256" key="2">
    <source>
        <dbReference type="ARBA" id="ARBA00002451"/>
    </source>
</evidence>
<evidence type="ECO:0000256" key="6">
    <source>
        <dbReference type="ARBA" id="ARBA00022723"/>
    </source>
</evidence>
<feature type="compositionally biased region" description="Polar residues" evidence="12">
    <location>
        <begin position="17"/>
        <end position="33"/>
    </location>
</feature>
<gene>
    <name evidence="14" type="ORF">L207DRAFT_553112</name>
</gene>
<comment type="subcellular location">
    <subcellularLocation>
        <location evidence="3">Secreted</location>
        <location evidence="3">Extracellular space</location>
    </subcellularLocation>
</comment>
<evidence type="ECO:0000256" key="8">
    <source>
        <dbReference type="ARBA" id="ARBA00022825"/>
    </source>
</evidence>
<dbReference type="STRING" id="1149755.A0A2J6RY16"/>
<feature type="binding site" evidence="11">
    <location>
        <position position="594"/>
    </location>
    <ligand>
        <name>Ca(2+)</name>
        <dbReference type="ChEBI" id="CHEBI:29108"/>
    </ligand>
</feature>
<evidence type="ECO:0000256" key="12">
    <source>
        <dbReference type="SAM" id="MobiDB-lite"/>
    </source>
</evidence>
<evidence type="ECO:0000256" key="9">
    <source>
        <dbReference type="ARBA" id="ARBA00022837"/>
    </source>
</evidence>
<evidence type="ECO:0000259" key="13">
    <source>
        <dbReference type="PROSITE" id="PS51695"/>
    </source>
</evidence>
<keyword evidence="10" id="KW-0865">Zymogen</keyword>
<feature type="binding site" evidence="11">
    <location>
        <position position="576"/>
    </location>
    <ligand>
        <name>Ca(2+)</name>
        <dbReference type="ChEBI" id="CHEBI:29108"/>
    </ligand>
</feature>
<comment type="function">
    <text evidence="2">Secreted tripeptidyl-peptidase which degrades proteins at acidic pHs and is involved in virulence.</text>
</comment>
<keyword evidence="7 11" id="KW-0378">Hydrolase</keyword>
<dbReference type="GO" id="GO:0005576">
    <property type="term" value="C:extracellular region"/>
    <property type="evidence" value="ECO:0007669"/>
    <property type="project" value="UniProtKB-SubCell"/>
</dbReference>
<dbReference type="PROSITE" id="PS51695">
    <property type="entry name" value="SEDOLISIN"/>
    <property type="match status" value="1"/>
</dbReference>
<evidence type="ECO:0000256" key="7">
    <source>
        <dbReference type="ARBA" id="ARBA00022801"/>
    </source>
</evidence>
<dbReference type="Pfam" id="PF09286">
    <property type="entry name" value="Pro-kuma_activ"/>
    <property type="match status" value="1"/>
</dbReference>
<keyword evidence="5 11" id="KW-0645">Protease</keyword>
<evidence type="ECO:0000313" key="15">
    <source>
        <dbReference type="Proteomes" id="UP000235786"/>
    </source>
</evidence>
<dbReference type="GO" id="GO:0008240">
    <property type="term" value="F:tripeptidyl-peptidase activity"/>
    <property type="evidence" value="ECO:0007669"/>
    <property type="project" value="UniProtKB-EC"/>
</dbReference>
<dbReference type="PANTHER" id="PTHR14218">
    <property type="entry name" value="PROTEASE S8 TRIPEPTIDYL PEPTIDASE I CLN2"/>
    <property type="match status" value="1"/>
</dbReference>
<dbReference type="CDD" id="cd04056">
    <property type="entry name" value="Peptidases_S53"/>
    <property type="match status" value="1"/>
</dbReference>
<reference evidence="14 15" key="1">
    <citation type="submission" date="2016-04" db="EMBL/GenBank/DDBJ databases">
        <title>A degradative enzymes factory behind the ericoid mycorrhizal symbiosis.</title>
        <authorList>
            <consortium name="DOE Joint Genome Institute"/>
            <person name="Martino E."/>
            <person name="Morin E."/>
            <person name="Grelet G."/>
            <person name="Kuo A."/>
            <person name="Kohler A."/>
            <person name="Daghino S."/>
            <person name="Barry K."/>
            <person name="Choi C."/>
            <person name="Cichocki N."/>
            <person name="Clum A."/>
            <person name="Copeland A."/>
            <person name="Hainaut M."/>
            <person name="Haridas S."/>
            <person name="Labutti K."/>
            <person name="Lindquist E."/>
            <person name="Lipzen A."/>
            <person name="Khouja H.-R."/>
            <person name="Murat C."/>
            <person name="Ohm R."/>
            <person name="Olson A."/>
            <person name="Spatafora J."/>
            <person name="Veneault-Fourrey C."/>
            <person name="Henrissat B."/>
            <person name="Grigoriev I."/>
            <person name="Martin F."/>
            <person name="Perotto S."/>
        </authorList>
    </citation>
    <scope>NUCLEOTIDE SEQUENCE [LARGE SCALE GENOMIC DNA]</scope>
    <source>
        <strain evidence="14 15">F</strain>
    </source>
</reference>
<keyword evidence="9 11" id="KW-0106">Calcium</keyword>
<dbReference type="EC" id="3.4.14.10" evidence="4"/>
<evidence type="ECO:0000256" key="4">
    <source>
        <dbReference type="ARBA" id="ARBA00012462"/>
    </source>
</evidence>
<dbReference type="InterPro" id="IPR050819">
    <property type="entry name" value="Tripeptidyl-peptidase_I"/>
</dbReference>
<protein>
    <recommendedName>
        <fullName evidence="4">tripeptidyl-peptidase II</fullName>
        <ecNumber evidence="4">3.4.14.10</ecNumber>
    </recommendedName>
</protein>
<feature type="domain" description="Peptidase S53" evidence="13">
    <location>
        <begin position="179"/>
        <end position="616"/>
    </location>
</feature>
<dbReference type="InterPro" id="IPR000209">
    <property type="entry name" value="Peptidase_S8/S53_dom"/>
</dbReference>
<dbReference type="InterPro" id="IPR015366">
    <property type="entry name" value="S53_propep"/>
</dbReference>
<comment type="catalytic activity">
    <reaction evidence="1">
        <text>Release of an N-terminal tripeptide from a polypeptide.</text>
        <dbReference type="EC" id="3.4.14.10"/>
    </reaction>
</comment>
<organism evidence="14 15">
    <name type="scientific">Hyaloscypha variabilis (strain UAMH 11265 / GT02V1 / F)</name>
    <name type="common">Meliniomyces variabilis</name>
    <dbReference type="NCBI Taxonomy" id="1149755"/>
    <lineage>
        <taxon>Eukaryota</taxon>
        <taxon>Fungi</taxon>
        <taxon>Dikarya</taxon>
        <taxon>Ascomycota</taxon>
        <taxon>Pezizomycotina</taxon>
        <taxon>Leotiomycetes</taxon>
        <taxon>Helotiales</taxon>
        <taxon>Hyaloscyphaceae</taxon>
        <taxon>Hyaloscypha</taxon>
        <taxon>Hyaloscypha variabilis</taxon>
    </lineage>
</organism>
<keyword evidence="8 11" id="KW-0720">Serine protease</keyword>
<feature type="active site" description="Charge relay system" evidence="11">
    <location>
        <position position="258"/>
    </location>
</feature>
<dbReference type="EMBL" id="KZ613942">
    <property type="protein sequence ID" value="PMD43412.1"/>
    <property type="molecule type" value="Genomic_DNA"/>
</dbReference>
<feature type="region of interest" description="Disordered" evidence="12">
    <location>
        <begin position="1"/>
        <end position="33"/>
    </location>
</feature>
<dbReference type="Gene3D" id="3.40.50.200">
    <property type="entry name" value="Peptidase S8/S53 domain"/>
    <property type="match status" value="1"/>
</dbReference>
<evidence type="ECO:0000256" key="10">
    <source>
        <dbReference type="ARBA" id="ARBA00023145"/>
    </source>
</evidence>
<dbReference type="AlphaFoldDB" id="A0A2J6RY16"/>
<dbReference type="OrthoDB" id="409122at2759"/>
<feature type="active site" description="Charge relay system" evidence="11">
    <location>
        <position position="534"/>
    </location>
</feature>
<dbReference type="GO" id="GO:0006508">
    <property type="term" value="P:proteolysis"/>
    <property type="evidence" value="ECO:0007669"/>
    <property type="project" value="UniProtKB-KW"/>
</dbReference>
<feature type="binding site" evidence="11">
    <location>
        <position position="596"/>
    </location>
    <ligand>
        <name>Ca(2+)</name>
        <dbReference type="ChEBI" id="CHEBI:29108"/>
    </ligand>
</feature>
<evidence type="ECO:0000256" key="1">
    <source>
        <dbReference type="ARBA" id="ARBA00001910"/>
    </source>
</evidence>
<evidence type="ECO:0000256" key="3">
    <source>
        <dbReference type="ARBA" id="ARBA00004239"/>
    </source>
</evidence>
<comment type="cofactor">
    <cofactor evidence="11">
        <name>Ca(2+)</name>
        <dbReference type="ChEBI" id="CHEBI:29108"/>
    </cofactor>
    <text evidence="11">Binds 1 Ca(2+) ion per subunit.</text>
</comment>
<proteinExistence type="predicted"/>
<dbReference type="InterPro" id="IPR036852">
    <property type="entry name" value="Peptidase_S8/S53_dom_sf"/>
</dbReference>
<dbReference type="Proteomes" id="UP000235786">
    <property type="component" value="Unassembled WGS sequence"/>
</dbReference>
<feature type="compositionally biased region" description="Basic residues" evidence="12">
    <location>
        <begin position="1"/>
        <end position="12"/>
    </location>
</feature>
<accession>A0A2J6RY16</accession>
<dbReference type="InterPro" id="IPR030400">
    <property type="entry name" value="Sedolisin_dom"/>
</dbReference>
<sequence>MASLRQSKRPGSRIRSDNYSPKTYQRNDDSSTQWAKREKHWTSDEVINTFAPAQKTVNTVREWLVSTGIWPERISLSQNRAWLAFNATVEEAESLLQTEYHLYEHRSLGYRTPACDSYHIPKHVQEHVDYITPGIKLFAPEKRGRDLKRGLGQPGSSLTAIAKGFPATAAGELSTCDTYITPACIRALYGVPEIPDYATTGPRADNSMGIFEEADFYSPDDLDLFFANFTPRIPNGTQPTPAFIDGAKFPPFSWAGGESNLDFELAFPLIYPQTITLYQTDDEYYSASSVPGTGFFNTFLDAIDGSYCTYSAFGETGDDPHLDPIYPDTLDPEGYLGHTMCGVFNATRVISVSYGGQEADLPAYYQQRQCNEFMKLGLQGHSIFFASGDAGVGVPFGEGGCLGLNRTIFNPAWPNNCPYVTNVGATKLYPNQSVTDPESAAMDPAGQPWFIAFSSGGGFSNIYPRPDYQGHLVDKYLRDHTPPYPYYESKDGSDFGNNGGLYNRLGRAYPDVAANGDNIAFYLNGNFQTAAGTSASTPIFTSLINRINELRLNAGKSAVGFLNPALYAHPEMFNDITNGTNPGCGTAGFSAAPGWDPVTGLGTPNFPKMVEFFMSLP</sequence>
<dbReference type="SUPFAM" id="SSF52743">
    <property type="entry name" value="Subtilisin-like"/>
    <property type="match status" value="1"/>
</dbReference>
<evidence type="ECO:0000313" key="14">
    <source>
        <dbReference type="EMBL" id="PMD43412.1"/>
    </source>
</evidence>
<dbReference type="GO" id="GO:0004252">
    <property type="term" value="F:serine-type endopeptidase activity"/>
    <property type="evidence" value="ECO:0007669"/>
    <property type="project" value="UniProtKB-UniRule"/>
</dbReference>
<keyword evidence="15" id="KW-1185">Reference proteome</keyword>
<dbReference type="SMART" id="SM00944">
    <property type="entry name" value="Pro-kuma_activ"/>
    <property type="match status" value="1"/>
</dbReference>
<keyword evidence="6 11" id="KW-0479">Metal-binding</keyword>
<dbReference type="Pfam" id="PF00082">
    <property type="entry name" value="Peptidase_S8"/>
    <property type="match status" value="1"/>
</dbReference>
<dbReference type="GO" id="GO:0046872">
    <property type="term" value="F:metal ion binding"/>
    <property type="evidence" value="ECO:0007669"/>
    <property type="project" value="UniProtKB-UniRule"/>
</dbReference>
<feature type="binding site" evidence="11">
    <location>
        <position position="575"/>
    </location>
    <ligand>
        <name>Ca(2+)</name>
        <dbReference type="ChEBI" id="CHEBI:29108"/>
    </ligand>
</feature>
<feature type="active site" description="Charge relay system" evidence="11">
    <location>
        <position position="262"/>
    </location>
</feature>
<name>A0A2J6RY16_HYAVF</name>
<evidence type="ECO:0000256" key="5">
    <source>
        <dbReference type="ARBA" id="ARBA00022670"/>
    </source>
</evidence>
<dbReference type="CDD" id="cd11377">
    <property type="entry name" value="Pro-peptidase_S53"/>
    <property type="match status" value="1"/>
</dbReference>
<evidence type="ECO:0000256" key="11">
    <source>
        <dbReference type="PROSITE-ProRule" id="PRU01032"/>
    </source>
</evidence>
<dbReference type="SUPFAM" id="SSF54897">
    <property type="entry name" value="Protease propeptides/inhibitors"/>
    <property type="match status" value="1"/>
</dbReference>
<dbReference type="PANTHER" id="PTHR14218:SF19">
    <property type="entry name" value="SERINE PROTEASE AORO, PUTATIVE (AFU_ORTHOLOGUE AFUA_6G10250)-RELATED"/>
    <property type="match status" value="1"/>
</dbReference>